<protein>
    <submittedName>
        <fullName evidence="7">Amino acid transporter</fullName>
    </submittedName>
</protein>
<keyword evidence="2" id="KW-1003">Cell membrane</keyword>
<feature type="transmembrane region" description="Helical" evidence="6">
    <location>
        <begin position="111"/>
        <end position="134"/>
    </location>
</feature>
<evidence type="ECO:0000313" key="8">
    <source>
        <dbReference type="Proteomes" id="UP000761264"/>
    </source>
</evidence>
<dbReference type="GO" id="GO:0005886">
    <property type="term" value="C:plasma membrane"/>
    <property type="evidence" value="ECO:0007669"/>
    <property type="project" value="UniProtKB-SubCell"/>
</dbReference>
<gene>
    <name evidence="7" type="ORF">HBA54_25115</name>
</gene>
<dbReference type="InterPro" id="IPR001123">
    <property type="entry name" value="LeuE-type"/>
</dbReference>
<dbReference type="GO" id="GO:0015171">
    <property type="term" value="F:amino acid transmembrane transporter activity"/>
    <property type="evidence" value="ECO:0007669"/>
    <property type="project" value="TreeGrafter"/>
</dbReference>
<organism evidence="7 8">
    <name type="scientific">Pelagibius litoralis</name>
    <dbReference type="NCBI Taxonomy" id="374515"/>
    <lineage>
        <taxon>Bacteria</taxon>
        <taxon>Pseudomonadati</taxon>
        <taxon>Pseudomonadota</taxon>
        <taxon>Alphaproteobacteria</taxon>
        <taxon>Rhodospirillales</taxon>
        <taxon>Rhodovibrionaceae</taxon>
        <taxon>Pelagibius</taxon>
    </lineage>
</organism>
<dbReference type="Proteomes" id="UP000761264">
    <property type="component" value="Unassembled WGS sequence"/>
</dbReference>
<dbReference type="PANTHER" id="PTHR30086:SF20">
    <property type="entry name" value="ARGININE EXPORTER PROTEIN ARGO-RELATED"/>
    <property type="match status" value="1"/>
</dbReference>
<evidence type="ECO:0000256" key="2">
    <source>
        <dbReference type="ARBA" id="ARBA00022475"/>
    </source>
</evidence>
<comment type="subcellular location">
    <subcellularLocation>
        <location evidence="1">Cell membrane</location>
        <topology evidence="1">Multi-pass membrane protein</topology>
    </subcellularLocation>
</comment>
<feature type="transmembrane region" description="Helical" evidence="6">
    <location>
        <begin position="146"/>
        <end position="167"/>
    </location>
</feature>
<dbReference type="Pfam" id="PF01810">
    <property type="entry name" value="LysE"/>
    <property type="match status" value="1"/>
</dbReference>
<dbReference type="EMBL" id="JAAQPH010000027">
    <property type="protein sequence ID" value="NIA71883.1"/>
    <property type="molecule type" value="Genomic_DNA"/>
</dbReference>
<keyword evidence="3 6" id="KW-0812">Transmembrane</keyword>
<evidence type="ECO:0000256" key="1">
    <source>
        <dbReference type="ARBA" id="ARBA00004651"/>
    </source>
</evidence>
<keyword evidence="8" id="KW-1185">Reference proteome</keyword>
<keyword evidence="5 6" id="KW-0472">Membrane</keyword>
<accession>A0A967F2B6</accession>
<feature type="transmembrane region" description="Helical" evidence="6">
    <location>
        <begin position="35"/>
        <end position="58"/>
    </location>
</feature>
<dbReference type="PANTHER" id="PTHR30086">
    <property type="entry name" value="ARGININE EXPORTER PROTEIN ARGO"/>
    <property type="match status" value="1"/>
</dbReference>
<name>A0A967F2B6_9PROT</name>
<evidence type="ECO:0000256" key="6">
    <source>
        <dbReference type="SAM" id="Phobius"/>
    </source>
</evidence>
<evidence type="ECO:0000256" key="3">
    <source>
        <dbReference type="ARBA" id="ARBA00022692"/>
    </source>
</evidence>
<sequence>MTAAIAGLGLGAGLIIAIGAQNAYVLRQGLRRQHVFAVASLCCVIDAGLIALGAGGFASLLQAVPSLPDIAAWGGAAFLGAYSLRSFHAALKPGSLTPENGEAPGANLRGALLTTLALSLLNPHVYLDTVILLGGIAAQYVGTERLAFALGAMAASAIWFYGLAYGARRLAPFFANPRSWRLLDAFVGCVMAAIAISLVISQLSG</sequence>
<evidence type="ECO:0000256" key="4">
    <source>
        <dbReference type="ARBA" id="ARBA00022989"/>
    </source>
</evidence>
<proteinExistence type="predicted"/>
<reference evidence="7" key="1">
    <citation type="submission" date="2020-03" db="EMBL/GenBank/DDBJ databases">
        <title>Genome of Pelagibius litoralis DSM 21314T.</title>
        <authorList>
            <person name="Wang G."/>
        </authorList>
    </citation>
    <scope>NUCLEOTIDE SEQUENCE</scope>
    <source>
        <strain evidence="7">DSM 21314</strain>
    </source>
</reference>
<dbReference type="AlphaFoldDB" id="A0A967F2B6"/>
<comment type="caution">
    <text evidence="7">The sequence shown here is derived from an EMBL/GenBank/DDBJ whole genome shotgun (WGS) entry which is preliminary data.</text>
</comment>
<keyword evidence="4 6" id="KW-1133">Transmembrane helix</keyword>
<evidence type="ECO:0000256" key="5">
    <source>
        <dbReference type="ARBA" id="ARBA00023136"/>
    </source>
</evidence>
<evidence type="ECO:0000313" key="7">
    <source>
        <dbReference type="EMBL" id="NIA71883.1"/>
    </source>
</evidence>
<feature type="transmembrane region" description="Helical" evidence="6">
    <location>
        <begin position="179"/>
        <end position="200"/>
    </location>
</feature>